<dbReference type="NCBIfam" id="NF007784">
    <property type="entry name" value="PRK10475.1"/>
    <property type="match status" value="1"/>
</dbReference>
<dbReference type="CDD" id="cd02554">
    <property type="entry name" value="PseudoU_synth_RluF"/>
    <property type="match status" value="1"/>
</dbReference>
<gene>
    <name evidence="9" type="primary">rluF</name>
    <name evidence="9" type="ORF">N0H69_15955</name>
</gene>
<keyword evidence="5" id="KW-0694">RNA-binding</keyword>
<proteinExistence type="inferred from homology"/>
<evidence type="ECO:0000259" key="8">
    <source>
        <dbReference type="SMART" id="SM00363"/>
    </source>
</evidence>
<dbReference type="PANTHER" id="PTHR47683">
    <property type="entry name" value="PSEUDOURIDINE SYNTHASE FAMILY PROTEIN-RELATED"/>
    <property type="match status" value="1"/>
</dbReference>
<evidence type="ECO:0000313" key="10">
    <source>
        <dbReference type="Proteomes" id="UP001057860"/>
    </source>
</evidence>
<dbReference type="InterPro" id="IPR036986">
    <property type="entry name" value="S4_RNA-bd_sf"/>
</dbReference>
<evidence type="ECO:0000256" key="4">
    <source>
        <dbReference type="ARBA" id="ARBA00036535"/>
    </source>
</evidence>
<name>A0ABY5UQN6_9GAMM</name>
<dbReference type="InterPro" id="IPR020094">
    <property type="entry name" value="TruA/RsuA/RluB/E/F_N"/>
</dbReference>
<dbReference type="InterPro" id="IPR020103">
    <property type="entry name" value="PsdUridine_synth_cat_dom_sf"/>
</dbReference>
<dbReference type="InterPro" id="IPR042092">
    <property type="entry name" value="PsdUridine_s_RsuA/RluB/E/F_cat"/>
</dbReference>
<dbReference type="InterPro" id="IPR018496">
    <property type="entry name" value="PsdUridine_synth_RsuA/RluB_CS"/>
</dbReference>
<dbReference type="SUPFAM" id="SSF55120">
    <property type="entry name" value="Pseudouridine synthase"/>
    <property type="match status" value="1"/>
</dbReference>
<dbReference type="Gene3D" id="3.10.290.10">
    <property type="entry name" value="RNA-binding S4 domain"/>
    <property type="match status" value="1"/>
</dbReference>
<evidence type="ECO:0000256" key="1">
    <source>
        <dbReference type="ARBA" id="ARBA00008348"/>
    </source>
</evidence>
<dbReference type="SUPFAM" id="SSF55174">
    <property type="entry name" value="Alpha-L RNA-binding motif"/>
    <property type="match status" value="1"/>
</dbReference>
<dbReference type="RefSeq" id="WP_050107390.1">
    <property type="nucleotide sequence ID" value="NZ_CABHWS010000074.1"/>
</dbReference>
<dbReference type="PROSITE" id="PS01149">
    <property type="entry name" value="PSI_RSU"/>
    <property type="match status" value="1"/>
</dbReference>
<keyword evidence="2 6" id="KW-0413">Isomerase</keyword>
<dbReference type="GO" id="GO:0160138">
    <property type="term" value="F:23S rRNA pseudouridine(2604) synthase activity"/>
    <property type="evidence" value="ECO:0007669"/>
    <property type="project" value="UniProtKB-EC"/>
</dbReference>
<dbReference type="CDD" id="cd00165">
    <property type="entry name" value="S4"/>
    <property type="match status" value="1"/>
</dbReference>
<dbReference type="PROSITE" id="PS50889">
    <property type="entry name" value="S4"/>
    <property type="match status" value="1"/>
</dbReference>
<feature type="compositionally biased region" description="Basic and acidic residues" evidence="7">
    <location>
        <begin position="252"/>
        <end position="270"/>
    </location>
</feature>
<dbReference type="NCBIfam" id="TIGR00093">
    <property type="entry name" value="pseudouridine synthase"/>
    <property type="match status" value="1"/>
</dbReference>
<dbReference type="InterPro" id="IPR050343">
    <property type="entry name" value="RsuA_PseudoU_synthase"/>
</dbReference>
<sequence length="289" mass="32388">MSNSSIRLNKYISESGICSRRDADRYIEQGNVFINGKRAVIGDQVYAGDVVKVNGQLIDARDEDDLVLIALNKPVGIISTTEDSEHNNIVDFVNHSKRVFPIGRLDKDSQGLIFLTNQGDLVNKVLRAGNDHEKEYVVTVNKPVTDEFILGLGAGVPMLGTMTKKCKVKKVSTFVFNITLVQGLNRQIRRMCQHFGYEVTKLERTRIMNINLKGLPLGEWRDLNDDELIGLFKLIENSSSEEKTVKKVRAKPTADKKSNTNGPKKTEKPDGNSASRKRFSQPGRKKKGR</sequence>
<comment type="similarity">
    <text evidence="1 6">Belongs to the pseudouridine synthase RsuA family.</text>
</comment>
<comment type="catalytic activity">
    <reaction evidence="4">
        <text>uridine(2604) in 23S rRNA = pseudouridine(2604) in 23S rRNA</text>
        <dbReference type="Rhea" id="RHEA:38875"/>
        <dbReference type="Rhea" id="RHEA-COMP:10093"/>
        <dbReference type="Rhea" id="RHEA-COMP:10094"/>
        <dbReference type="ChEBI" id="CHEBI:65314"/>
        <dbReference type="ChEBI" id="CHEBI:65315"/>
        <dbReference type="EC" id="5.4.99.21"/>
    </reaction>
</comment>
<organism evidence="9 10">
    <name type="scientific">Yersinia alsatica</name>
    <dbReference type="NCBI Taxonomy" id="2890317"/>
    <lineage>
        <taxon>Bacteria</taxon>
        <taxon>Pseudomonadati</taxon>
        <taxon>Pseudomonadota</taxon>
        <taxon>Gammaproteobacteria</taxon>
        <taxon>Enterobacterales</taxon>
        <taxon>Yersiniaceae</taxon>
        <taxon>Yersinia</taxon>
    </lineage>
</organism>
<evidence type="ECO:0000256" key="6">
    <source>
        <dbReference type="RuleBase" id="RU003887"/>
    </source>
</evidence>
<dbReference type="InterPro" id="IPR006145">
    <property type="entry name" value="PsdUridine_synth_RsuA/RluA"/>
</dbReference>
<dbReference type="EC" id="5.4.99.-" evidence="6"/>
<dbReference type="Proteomes" id="UP001057860">
    <property type="component" value="Chromosome"/>
</dbReference>
<dbReference type="Pfam" id="PF00849">
    <property type="entry name" value="PseudoU_synth_2"/>
    <property type="match status" value="1"/>
</dbReference>
<comment type="catalytic activity">
    <reaction evidence="3">
        <text>uridine(35) in tRNA(Tyr) = pseudouridine(35) in tRNA(Tyr)</text>
        <dbReference type="Rhea" id="RHEA:60556"/>
        <dbReference type="Rhea" id="RHEA-COMP:15607"/>
        <dbReference type="Rhea" id="RHEA-COMP:15608"/>
        <dbReference type="ChEBI" id="CHEBI:65314"/>
        <dbReference type="ChEBI" id="CHEBI:65315"/>
    </reaction>
</comment>
<reference evidence="9" key="1">
    <citation type="submission" date="2022-08" db="EMBL/GenBank/DDBJ databases">
        <authorList>
            <person name="Bogun A."/>
            <person name="Kislichkina A."/>
            <person name="Solomentsev V."/>
            <person name="Skryabin Y."/>
            <person name="Sizova A."/>
            <person name="Platonov M."/>
            <person name="Dentovskaya S."/>
        </authorList>
    </citation>
    <scope>NUCLEOTIDE SEQUENCE</scope>
    <source>
        <strain evidence="9">SCPM-O-B-7604</strain>
    </source>
</reference>
<evidence type="ECO:0000256" key="3">
    <source>
        <dbReference type="ARBA" id="ARBA00036390"/>
    </source>
</evidence>
<evidence type="ECO:0000256" key="7">
    <source>
        <dbReference type="SAM" id="MobiDB-lite"/>
    </source>
</evidence>
<dbReference type="PANTHER" id="PTHR47683:SF2">
    <property type="entry name" value="RNA-BINDING S4 DOMAIN-CONTAINING PROTEIN"/>
    <property type="match status" value="1"/>
</dbReference>
<feature type="region of interest" description="Disordered" evidence="7">
    <location>
        <begin position="240"/>
        <end position="289"/>
    </location>
</feature>
<dbReference type="InterPro" id="IPR002942">
    <property type="entry name" value="S4_RNA-bd"/>
</dbReference>
<feature type="compositionally biased region" description="Basic residues" evidence="7">
    <location>
        <begin position="275"/>
        <end position="289"/>
    </location>
</feature>
<dbReference type="EMBL" id="CP104006">
    <property type="protein sequence ID" value="UWM44178.1"/>
    <property type="molecule type" value="Genomic_DNA"/>
</dbReference>
<dbReference type="InterPro" id="IPR000748">
    <property type="entry name" value="PsdUridine_synth_RsuA/RluB/E/F"/>
</dbReference>
<evidence type="ECO:0000256" key="5">
    <source>
        <dbReference type="PROSITE-ProRule" id="PRU00182"/>
    </source>
</evidence>
<feature type="domain" description="RNA-binding S4" evidence="8">
    <location>
        <begin position="6"/>
        <end position="62"/>
    </location>
</feature>
<protein>
    <recommendedName>
        <fullName evidence="6">Pseudouridine synthase</fullName>
        <ecNumber evidence="6">5.4.99.-</ecNumber>
    </recommendedName>
</protein>
<dbReference type="GeneID" id="75141524"/>
<dbReference type="Gene3D" id="3.30.70.1560">
    <property type="entry name" value="Alpha-L RNA-binding motif"/>
    <property type="match status" value="1"/>
</dbReference>
<accession>A0ABY5UQN6</accession>
<evidence type="ECO:0000256" key="2">
    <source>
        <dbReference type="ARBA" id="ARBA00023235"/>
    </source>
</evidence>
<dbReference type="Gene3D" id="3.30.70.580">
    <property type="entry name" value="Pseudouridine synthase I, catalytic domain, N-terminal subdomain"/>
    <property type="match status" value="1"/>
</dbReference>
<dbReference type="SMART" id="SM00363">
    <property type="entry name" value="S4"/>
    <property type="match status" value="1"/>
</dbReference>
<keyword evidence="10" id="KW-1185">Reference proteome</keyword>
<dbReference type="Pfam" id="PF01479">
    <property type="entry name" value="S4"/>
    <property type="match status" value="1"/>
</dbReference>
<evidence type="ECO:0000313" key="9">
    <source>
        <dbReference type="EMBL" id="UWM44178.1"/>
    </source>
</evidence>